<dbReference type="HOGENOM" id="CLU_2988486_0_0_9"/>
<dbReference type="PATRIC" id="fig|1216932.3.peg.2463"/>
<reference evidence="1 2" key="1">
    <citation type="submission" date="2013-11" db="EMBL/GenBank/DDBJ databases">
        <title>Complete genome sequence of Clostridum sp. M2/40.</title>
        <authorList>
            <person name="Wibberg D."/>
            <person name="Puehler A."/>
            <person name="Schlueter A."/>
        </authorList>
    </citation>
    <scope>NUCLEOTIDE SEQUENCE [LARGE SCALE GENOMIC DNA]</scope>
    <source>
        <strain evidence="2">M2/40</strain>
    </source>
</reference>
<accession>W6SIX3</accession>
<keyword evidence="2" id="KW-1185">Reference proteome</keyword>
<protein>
    <submittedName>
        <fullName evidence="1">Uncharacterized protein</fullName>
    </submittedName>
</protein>
<organism evidence="1 2">
    <name type="scientific">Clostridium bornimense</name>
    <dbReference type="NCBI Taxonomy" id="1216932"/>
    <lineage>
        <taxon>Bacteria</taxon>
        <taxon>Bacillati</taxon>
        <taxon>Bacillota</taxon>
        <taxon>Clostridia</taxon>
        <taxon>Eubacteriales</taxon>
        <taxon>Clostridiaceae</taxon>
        <taxon>Clostridium</taxon>
    </lineage>
</organism>
<evidence type="ECO:0000313" key="1">
    <source>
        <dbReference type="EMBL" id="CDM69620.1"/>
    </source>
</evidence>
<evidence type="ECO:0000313" key="2">
    <source>
        <dbReference type="Proteomes" id="UP000019426"/>
    </source>
</evidence>
<dbReference type="EMBL" id="HG917868">
    <property type="protein sequence ID" value="CDM69620.1"/>
    <property type="molecule type" value="Genomic_DNA"/>
</dbReference>
<dbReference type="KEGG" id="clt:CM240_2484"/>
<name>W6SIX3_9CLOT</name>
<dbReference type="AlphaFoldDB" id="W6SIX3"/>
<dbReference type="RefSeq" id="WP_162148689.1">
    <property type="nucleotide sequence ID" value="NZ_HG917868.1"/>
</dbReference>
<sequence>MGNSSFVHKESHNDMPNLVNTFHDAFGAMEPFSSIDDKSKMQSKLKEILSSDGPIWK</sequence>
<gene>
    <name evidence="1" type="ORF">CM240_2484</name>
</gene>
<proteinExistence type="predicted"/>
<dbReference type="STRING" id="1216932.CM240_2484"/>
<dbReference type="Proteomes" id="UP000019426">
    <property type="component" value="Chromosome M2/40_rep1"/>
</dbReference>